<comment type="caution">
    <text evidence="3">Lacks conserved residue(s) required for the propagation of feature annotation.</text>
</comment>
<protein>
    <recommendedName>
        <fullName evidence="6">TNFR-Cys domain-containing protein</fullName>
    </recommendedName>
</protein>
<accession>A0A8T2LP80</accession>
<sequence>MAFTLLLIITCMAGMTGSTSGTCRGPHCPGRPVVPYTIVHPQHGSSVRENPRTLTAEVFVPQCTGRGCRSPANATEGCRGIGCRLPPLGMRVKPRQSPCPGEGCPVGVRGRSSQGMVVKAQDRVEHVLRDFPDREGSPLGIQLTCDVKPGSNEVPSEDALVLQLRVAKGQEKLVEELQTQQSEIKQLQSRLTEQQGTLVAQQKEILEQQRRMFEQMDQVKTQYNLLLDSVRHMSLQDPHKILEGHLENLRPQMRSHEQEAYTMHKVDMDASVMEVGRFLPGCGSCRADEYCDFSGDWPRCEKCTVCLPGFFLVSQCSIHADRMCQDRDECLEIQNLCGAQNQCLNTPGGFKCTGLSVKDAADGVCGHAYFYNLELQECQACSECDSQSEVSPCTAMSDTVCTSPSDTGLSIAWSGDVALAPDGEFPNMELHIQGNSDGSLVSSSSGQLVFHQHGLVWVDQNLALRHGCRSFVQVCLRLNASEEGGRDLSGIRVEQREGKSLQSISLSAASTVEPGQVLSLFLKSASHHCNPDNEKVHLETSLVSPFSLLWLSHDTGAVAMTAQAVASAHFHTNYRPTFRTSSISDPYIVSLTHDSRGVRFTERGTVKFVLQQAVYSMGQACVSEGFYLSAFVNHNGSSVELTRVFKPGVHYRDSSITLSSAAPVDAGDTLSFEIQAPAQCNVRYFGDDSGISMLSLVWIPSVVSSSISATISSKGLPFGAVRNKALLFRQTSPSVAQVDLAGAGHHHPHRNFIFKEAGTASVALDLRLIHSCSLIKLSLLKQAKHQGAQSTALAQQAGGQMPEGSEWATVGLRVSFPVNNGTEVFATVDCVRGRLNQIAHDVGSSISILWTAA</sequence>
<dbReference type="PANTHER" id="PTHR24042">
    <property type="entry name" value="NEL HOMOLOG"/>
    <property type="match status" value="1"/>
</dbReference>
<evidence type="ECO:0000256" key="3">
    <source>
        <dbReference type="PROSITE-ProRule" id="PRU00206"/>
    </source>
</evidence>
<keyword evidence="2" id="KW-0325">Glycoprotein</keyword>
<dbReference type="GO" id="GO:0008201">
    <property type="term" value="F:heparin binding"/>
    <property type="evidence" value="ECO:0007669"/>
    <property type="project" value="TreeGrafter"/>
</dbReference>
<dbReference type="GO" id="GO:0005615">
    <property type="term" value="C:extracellular space"/>
    <property type="evidence" value="ECO:0007669"/>
    <property type="project" value="TreeGrafter"/>
</dbReference>
<evidence type="ECO:0000313" key="7">
    <source>
        <dbReference type="EMBL" id="KAG9273663.1"/>
    </source>
</evidence>
<evidence type="ECO:0000256" key="5">
    <source>
        <dbReference type="SAM" id="SignalP"/>
    </source>
</evidence>
<dbReference type="KEGG" id="amex:107197650"/>
<dbReference type="PROSITE" id="PS00652">
    <property type="entry name" value="TNFR_NGFR_1"/>
    <property type="match status" value="2"/>
</dbReference>
<dbReference type="GO" id="GO:0005509">
    <property type="term" value="F:calcium ion binding"/>
    <property type="evidence" value="ECO:0007669"/>
    <property type="project" value="InterPro"/>
</dbReference>
<evidence type="ECO:0000256" key="2">
    <source>
        <dbReference type="ARBA" id="ARBA00023180"/>
    </source>
</evidence>
<evidence type="ECO:0000259" key="6">
    <source>
        <dbReference type="PROSITE" id="PS50050"/>
    </source>
</evidence>
<feature type="disulfide bond" evidence="3">
    <location>
        <begin position="285"/>
        <end position="300"/>
    </location>
</feature>
<dbReference type="PROSITE" id="PS01187">
    <property type="entry name" value="EGF_CA"/>
    <property type="match status" value="1"/>
</dbReference>
<dbReference type="AlphaFoldDB" id="A0A8T2LP80"/>
<feature type="chain" id="PRO_5035738826" description="TNFR-Cys domain-containing protein" evidence="5">
    <location>
        <begin position="22"/>
        <end position="853"/>
    </location>
</feature>
<gene>
    <name evidence="7" type="ORF">AMEX_G10398</name>
</gene>
<evidence type="ECO:0000313" key="8">
    <source>
        <dbReference type="Proteomes" id="UP000752171"/>
    </source>
</evidence>
<name>A0A8T2LP80_ASTMX</name>
<evidence type="ECO:0000256" key="1">
    <source>
        <dbReference type="ARBA" id="ARBA00023157"/>
    </source>
</evidence>
<dbReference type="InterPro" id="IPR051586">
    <property type="entry name" value="PKC-binding_NELL"/>
</dbReference>
<proteinExistence type="predicted"/>
<dbReference type="Gene3D" id="2.10.25.10">
    <property type="entry name" value="Laminin"/>
    <property type="match status" value="1"/>
</dbReference>
<feature type="disulfide bond" evidence="3">
    <location>
        <begin position="303"/>
        <end position="316"/>
    </location>
</feature>
<evidence type="ECO:0000256" key="4">
    <source>
        <dbReference type="SAM" id="Coils"/>
    </source>
</evidence>
<dbReference type="PANTHER" id="PTHR24042:SF6">
    <property type="entry name" value="SI:CH211-252F13.5"/>
    <property type="match status" value="1"/>
</dbReference>
<keyword evidence="1 3" id="KW-1015">Disulfide bond</keyword>
<dbReference type="Proteomes" id="UP000752171">
    <property type="component" value="Unassembled WGS sequence"/>
</dbReference>
<dbReference type="PROSITE" id="PS50050">
    <property type="entry name" value="TNFR_NGFR_2"/>
    <property type="match status" value="2"/>
</dbReference>
<feature type="repeat" description="TNFR-Cys" evidence="3">
    <location>
        <begin position="364"/>
        <end position="401"/>
    </location>
</feature>
<reference evidence="7 8" key="1">
    <citation type="submission" date="2021-07" db="EMBL/GenBank/DDBJ databases">
        <authorList>
            <person name="Imarazene B."/>
            <person name="Zahm M."/>
            <person name="Klopp C."/>
            <person name="Cabau C."/>
            <person name="Beille S."/>
            <person name="Jouanno E."/>
            <person name="Castinel A."/>
            <person name="Lluch J."/>
            <person name="Gil L."/>
            <person name="Kuchtly C."/>
            <person name="Lopez Roques C."/>
            <person name="Donnadieu C."/>
            <person name="Parrinello H."/>
            <person name="Journot L."/>
            <person name="Du K."/>
            <person name="Schartl M."/>
            <person name="Retaux S."/>
            <person name="Guiguen Y."/>
        </authorList>
    </citation>
    <scope>NUCLEOTIDE SEQUENCE [LARGE SCALE GENOMIC DNA]</scope>
    <source>
        <strain evidence="7">Pach_M1</strain>
        <tissue evidence="7">Testis</tissue>
    </source>
</reference>
<keyword evidence="5" id="KW-0732">Signal</keyword>
<dbReference type="InterPro" id="IPR018097">
    <property type="entry name" value="EGF_Ca-bd_CS"/>
</dbReference>
<feature type="coiled-coil region" evidence="4">
    <location>
        <begin position="170"/>
        <end position="204"/>
    </location>
</feature>
<feature type="domain" description="TNFR-Cys" evidence="6">
    <location>
        <begin position="364"/>
        <end position="401"/>
    </location>
</feature>
<dbReference type="SMART" id="SM00208">
    <property type="entry name" value="TNFR"/>
    <property type="match status" value="2"/>
</dbReference>
<feature type="disulfide bond" evidence="3">
    <location>
        <begin position="306"/>
        <end position="324"/>
    </location>
</feature>
<dbReference type="GO" id="GO:0032502">
    <property type="term" value="P:developmental process"/>
    <property type="evidence" value="ECO:0007669"/>
    <property type="project" value="UniProtKB-ARBA"/>
</dbReference>
<dbReference type="InterPro" id="IPR001368">
    <property type="entry name" value="TNFR/NGFR_Cys_rich_reg"/>
</dbReference>
<dbReference type="Pfam" id="PF00020">
    <property type="entry name" value="TNFR_c6"/>
    <property type="match status" value="2"/>
</dbReference>
<feature type="repeat" description="TNFR-Cys" evidence="3">
    <location>
        <begin position="284"/>
        <end position="324"/>
    </location>
</feature>
<comment type="caution">
    <text evidence="7">The sequence shown here is derived from an EMBL/GenBank/DDBJ whole genome shotgun (WGS) entry which is preliminary data.</text>
</comment>
<keyword evidence="4" id="KW-0175">Coiled coil</keyword>
<feature type="signal peptide" evidence="5">
    <location>
        <begin position="1"/>
        <end position="21"/>
    </location>
</feature>
<dbReference type="EMBL" id="JAICCE010000008">
    <property type="protein sequence ID" value="KAG9273663.1"/>
    <property type="molecule type" value="Genomic_DNA"/>
</dbReference>
<organism evidence="7 8">
    <name type="scientific">Astyanax mexicanus</name>
    <name type="common">Blind cave fish</name>
    <name type="synonym">Astyanax fasciatus mexicanus</name>
    <dbReference type="NCBI Taxonomy" id="7994"/>
    <lineage>
        <taxon>Eukaryota</taxon>
        <taxon>Metazoa</taxon>
        <taxon>Chordata</taxon>
        <taxon>Craniata</taxon>
        <taxon>Vertebrata</taxon>
        <taxon>Euteleostomi</taxon>
        <taxon>Actinopterygii</taxon>
        <taxon>Neopterygii</taxon>
        <taxon>Teleostei</taxon>
        <taxon>Ostariophysi</taxon>
        <taxon>Characiformes</taxon>
        <taxon>Characoidei</taxon>
        <taxon>Acestrorhamphidae</taxon>
        <taxon>Acestrorhamphinae</taxon>
        <taxon>Astyanax</taxon>
    </lineage>
</organism>
<feature type="domain" description="TNFR-Cys" evidence="6">
    <location>
        <begin position="284"/>
        <end position="324"/>
    </location>
</feature>